<dbReference type="Gene3D" id="3.30.2010.10">
    <property type="entry name" value="Metalloproteases ('zincins'), catalytic domain"/>
    <property type="match status" value="1"/>
</dbReference>
<evidence type="ECO:0000313" key="2">
    <source>
        <dbReference type="EMBL" id="SFL67009.1"/>
    </source>
</evidence>
<dbReference type="Pfam" id="PF01863">
    <property type="entry name" value="YgjP-like"/>
    <property type="match status" value="1"/>
</dbReference>
<name>A0A1I4JKB0_9FIRM</name>
<evidence type="ECO:0000259" key="1">
    <source>
        <dbReference type="Pfam" id="PF01863"/>
    </source>
</evidence>
<keyword evidence="3" id="KW-1185">Reference proteome</keyword>
<dbReference type="InterPro" id="IPR002725">
    <property type="entry name" value="YgjP-like_metallopeptidase"/>
</dbReference>
<sequence length="241" mass="28182">MAEIKLKDKLLNYKIVRSQRKTIGIIIKVDQELLVRAPQTTSLKNIERLLHKKTDWILRKLKKVAQIKPAPAAKKFINGEQFSYLGQKYELIIKNSSAAAKVELFSDKIIVNYPAVQQGDYQARQPIIRKILVDWYRKQAKIKIEQRILNYKDLLGVEPNRIVVKKQRKRWGSCSSKGNLNFNWKIIMAPPPIIDYLVVHELSHLVHANHSKAFWQTVASLIPEVEKKREWLRINARQLDF</sequence>
<dbReference type="CDD" id="cd07344">
    <property type="entry name" value="M48_yhfN_like"/>
    <property type="match status" value="1"/>
</dbReference>
<dbReference type="AlphaFoldDB" id="A0A1I4JKB0"/>
<dbReference type="OrthoDB" id="9811177at2"/>
<gene>
    <name evidence="2" type="ORF">SAMN02983006_01738</name>
</gene>
<dbReference type="PANTHER" id="PTHR30399:SF1">
    <property type="entry name" value="UTP PYROPHOSPHATASE"/>
    <property type="match status" value="1"/>
</dbReference>
<accession>A0A1I4JKB0</accession>
<feature type="domain" description="YgjP-like metallopeptidase" evidence="1">
    <location>
        <begin position="21"/>
        <end position="233"/>
    </location>
</feature>
<dbReference type="PANTHER" id="PTHR30399">
    <property type="entry name" value="UNCHARACTERIZED PROTEIN YGJP"/>
    <property type="match status" value="1"/>
</dbReference>
<protein>
    <recommendedName>
        <fullName evidence="1">YgjP-like metallopeptidase domain-containing protein</fullName>
    </recommendedName>
</protein>
<evidence type="ECO:0000313" key="3">
    <source>
        <dbReference type="Proteomes" id="UP000199006"/>
    </source>
</evidence>
<dbReference type="Proteomes" id="UP000199006">
    <property type="component" value="Unassembled WGS sequence"/>
</dbReference>
<organism evidence="2 3">
    <name type="scientific">Halanaerobium salsuginis</name>
    <dbReference type="NCBI Taxonomy" id="29563"/>
    <lineage>
        <taxon>Bacteria</taxon>
        <taxon>Bacillati</taxon>
        <taxon>Bacillota</taxon>
        <taxon>Clostridia</taxon>
        <taxon>Halanaerobiales</taxon>
        <taxon>Halanaerobiaceae</taxon>
        <taxon>Halanaerobium</taxon>
    </lineage>
</organism>
<dbReference type="STRING" id="29563.SAMN02983006_01738"/>
<proteinExistence type="predicted"/>
<dbReference type="RefSeq" id="WP_089861828.1">
    <property type="nucleotide sequence ID" value="NZ_FOTI01000023.1"/>
</dbReference>
<dbReference type="EMBL" id="FOTI01000023">
    <property type="protein sequence ID" value="SFL67009.1"/>
    <property type="molecule type" value="Genomic_DNA"/>
</dbReference>
<reference evidence="2 3" key="1">
    <citation type="submission" date="2016-10" db="EMBL/GenBank/DDBJ databases">
        <authorList>
            <person name="de Groot N.N."/>
        </authorList>
    </citation>
    <scope>NUCLEOTIDE SEQUENCE [LARGE SCALE GENOMIC DNA]</scope>
    <source>
        <strain evidence="2 3">ATCC 51327</strain>
    </source>
</reference>
<dbReference type="InterPro" id="IPR053136">
    <property type="entry name" value="UTP_pyrophosphatase-like"/>
</dbReference>